<evidence type="ECO:0000313" key="9">
    <source>
        <dbReference type="Proteomes" id="UP000305883"/>
    </source>
</evidence>
<sequence length="542" mass="59117">MAKPTKPKLPSKQLAILAIARFAEPLALTSVFPYLPEMISSFGVEQNDVAKWAGYTSAVFSLSQSVTAVAWGRASDRIGRKPAIIIGLISTMVFFVRKRKRWHHPDYGGGNGSEKELQPRAFSIMPLIWSVGSIFGPAFGGFFANPARRFPALFGDSWFFNAYPFALPNLIAAVFFLISVATATLFLKETLESKRHKPDWGLLLGERLTRPFRRSRPHNYHHAHVRRTSFVDGEATAPLVPTKLNPPAQPLDDSKQSAEAPSMKEVFTAQTSINLLCYTFLALHSVAYDQILPVFLHHPKQVHNPENTHLPFQFSGGFGLSSDRIGTIFTIYGITCGVIQFFVFPPLCNYFGVLRCFRACAVTFPFVYILTPYVVLFESNFGQYAALMVVMFTKAFAVIIGFPCMTILLTNSASSLRILGTLNGFATMFSGFGRAFGPAAAGAAFSWGVARGYVIVAYWFLALTAVLGAIPVYMLFDYDALTQTPDASDDEEQDESVSDEGYVSEGSVVASGSGQGALAETAPLLGAKNGAAGYDAVSPSRS</sequence>
<dbReference type="PANTHER" id="PTHR23504:SF8">
    <property type="entry name" value="TRANSPORTER, PUTATIVE (AFU_ORTHOLOGUE AFUA_1G03730)-RELATED"/>
    <property type="match status" value="1"/>
</dbReference>
<evidence type="ECO:0000256" key="2">
    <source>
        <dbReference type="ARBA" id="ARBA00022448"/>
    </source>
</evidence>
<name>A0A4T0WI16_9PEZI</name>
<comment type="caution">
    <text evidence="8">The sequence shown here is derived from an EMBL/GenBank/DDBJ whole genome shotgun (WGS) entry which is preliminary data.</text>
</comment>
<evidence type="ECO:0000256" key="3">
    <source>
        <dbReference type="ARBA" id="ARBA00022692"/>
    </source>
</evidence>
<dbReference type="Proteomes" id="UP000305883">
    <property type="component" value="Unassembled WGS sequence"/>
</dbReference>
<evidence type="ECO:0000256" key="5">
    <source>
        <dbReference type="ARBA" id="ARBA00023136"/>
    </source>
</evidence>
<reference evidence="8 9" key="1">
    <citation type="journal article" date="2019" name="Genome Biol. Evol.">
        <title>Genomic Plasticity Mediated by Transposable Elements in the Plant Pathogenic Fungus Colletotrichum higginsianum.</title>
        <authorList>
            <person name="Tsushima A."/>
            <person name="Gan P."/>
            <person name="Kumakura N."/>
            <person name="Narusaka M."/>
            <person name="Takano Y."/>
            <person name="Narusaka Y."/>
            <person name="Shirasu K."/>
        </authorList>
    </citation>
    <scope>NUCLEOTIDE SEQUENCE [LARGE SCALE GENOMIC DNA]</scope>
    <source>
        <strain evidence="8 9">MAFF305635-RFP</strain>
    </source>
</reference>
<dbReference type="PANTHER" id="PTHR23504">
    <property type="entry name" value="MAJOR FACILITATOR SUPERFAMILY DOMAIN-CONTAINING PROTEIN 10"/>
    <property type="match status" value="1"/>
</dbReference>
<protein>
    <submittedName>
        <fullName evidence="8">Putative membrane protein</fullName>
    </submittedName>
</protein>
<dbReference type="Pfam" id="PF07690">
    <property type="entry name" value="MFS_1"/>
    <property type="match status" value="2"/>
</dbReference>
<dbReference type="InterPro" id="IPR011701">
    <property type="entry name" value="MFS"/>
</dbReference>
<feature type="transmembrane region" description="Helical" evidence="7">
    <location>
        <begin position="456"/>
        <end position="476"/>
    </location>
</feature>
<evidence type="ECO:0000256" key="6">
    <source>
        <dbReference type="SAM" id="MobiDB-lite"/>
    </source>
</evidence>
<evidence type="ECO:0000256" key="7">
    <source>
        <dbReference type="SAM" id="Phobius"/>
    </source>
</evidence>
<keyword evidence="5 7" id="KW-0472">Membrane</keyword>
<feature type="region of interest" description="Disordered" evidence="6">
    <location>
        <begin position="485"/>
        <end position="510"/>
    </location>
</feature>
<evidence type="ECO:0000256" key="4">
    <source>
        <dbReference type="ARBA" id="ARBA00022989"/>
    </source>
</evidence>
<keyword evidence="4 7" id="KW-1133">Transmembrane helix</keyword>
<dbReference type="OrthoDB" id="10262656at2759"/>
<feature type="transmembrane region" description="Helical" evidence="7">
    <location>
        <begin position="273"/>
        <end position="296"/>
    </location>
</feature>
<comment type="subcellular location">
    <subcellularLocation>
        <location evidence="1">Membrane</location>
        <topology evidence="1">Multi-pass membrane protein</topology>
    </subcellularLocation>
</comment>
<gene>
    <name evidence="8" type="ORF">CH35J_001185</name>
</gene>
<feature type="transmembrane region" description="Helical" evidence="7">
    <location>
        <begin position="165"/>
        <end position="187"/>
    </location>
</feature>
<dbReference type="EMBL" id="MWPZ01000001">
    <property type="protein sequence ID" value="TID06351.1"/>
    <property type="molecule type" value="Genomic_DNA"/>
</dbReference>
<feature type="transmembrane region" description="Helical" evidence="7">
    <location>
        <begin position="356"/>
        <end position="375"/>
    </location>
</feature>
<feature type="transmembrane region" description="Helical" evidence="7">
    <location>
        <begin position="124"/>
        <end position="145"/>
    </location>
</feature>
<accession>A0A4T0WI16</accession>
<dbReference type="InterPro" id="IPR036259">
    <property type="entry name" value="MFS_trans_sf"/>
</dbReference>
<keyword evidence="3 7" id="KW-0812">Transmembrane</keyword>
<feature type="transmembrane region" description="Helical" evidence="7">
    <location>
        <begin position="431"/>
        <end position="450"/>
    </location>
</feature>
<dbReference type="GO" id="GO:0016020">
    <property type="term" value="C:membrane"/>
    <property type="evidence" value="ECO:0007669"/>
    <property type="project" value="UniProtKB-SubCell"/>
</dbReference>
<keyword evidence="2" id="KW-0813">Transport</keyword>
<feature type="compositionally biased region" description="Acidic residues" evidence="6">
    <location>
        <begin position="487"/>
        <end position="498"/>
    </location>
</feature>
<organism evidence="8 9">
    <name type="scientific">Colletotrichum higginsianum</name>
    <dbReference type="NCBI Taxonomy" id="80884"/>
    <lineage>
        <taxon>Eukaryota</taxon>
        <taxon>Fungi</taxon>
        <taxon>Dikarya</taxon>
        <taxon>Ascomycota</taxon>
        <taxon>Pezizomycotina</taxon>
        <taxon>Sordariomycetes</taxon>
        <taxon>Hypocreomycetidae</taxon>
        <taxon>Glomerellales</taxon>
        <taxon>Glomerellaceae</taxon>
        <taxon>Colletotrichum</taxon>
        <taxon>Colletotrichum destructivum species complex</taxon>
    </lineage>
</organism>
<dbReference type="AlphaFoldDB" id="A0A4T0WI16"/>
<feature type="transmembrane region" description="Helical" evidence="7">
    <location>
        <begin position="381"/>
        <end position="410"/>
    </location>
</feature>
<feature type="transmembrane region" description="Helical" evidence="7">
    <location>
        <begin position="325"/>
        <end position="344"/>
    </location>
</feature>
<evidence type="ECO:0000256" key="1">
    <source>
        <dbReference type="ARBA" id="ARBA00004141"/>
    </source>
</evidence>
<evidence type="ECO:0000313" key="8">
    <source>
        <dbReference type="EMBL" id="TID06351.1"/>
    </source>
</evidence>
<proteinExistence type="predicted"/>
<feature type="compositionally biased region" description="Low complexity" evidence="6">
    <location>
        <begin position="499"/>
        <end position="510"/>
    </location>
</feature>
<dbReference type="Gene3D" id="1.20.1250.20">
    <property type="entry name" value="MFS general substrate transporter like domains"/>
    <property type="match status" value="2"/>
</dbReference>
<dbReference type="GO" id="GO:0022857">
    <property type="term" value="F:transmembrane transporter activity"/>
    <property type="evidence" value="ECO:0007669"/>
    <property type="project" value="InterPro"/>
</dbReference>
<dbReference type="SUPFAM" id="SSF103473">
    <property type="entry name" value="MFS general substrate transporter"/>
    <property type="match status" value="1"/>
</dbReference>